<dbReference type="AlphaFoldDB" id="A0AAX3Z397"/>
<evidence type="ECO:0000313" key="3">
    <source>
        <dbReference type="Proteomes" id="UP000662438"/>
    </source>
</evidence>
<gene>
    <name evidence="1" type="ORF">ISX34_19245</name>
    <name evidence="2" type="ORF">QPR60_00345</name>
</gene>
<dbReference type="EMBL" id="CP126746">
    <property type="protein sequence ID" value="WMB11345.1"/>
    <property type="molecule type" value="Genomic_DNA"/>
</dbReference>
<dbReference type="GeneID" id="93201797"/>
<dbReference type="Proteomes" id="UP000662438">
    <property type="component" value="Unassembled WGS sequence"/>
</dbReference>
<name>A0AAX3Z397_9ENTR</name>
<reference evidence="2" key="2">
    <citation type="journal article" date="2023" name="J. Antimicrob. Chemother.">
        <title>Emergence of OXA-48-producing Enterobacter hormaechei in a Swiss companion animal clinic and their genetic relationship to clinical human isolates.</title>
        <authorList>
            <person name="Dona V."/>
            <person name="Nordmann P."/>
            <person name="Kittl S."/>
            <person name="Schuller S."/>
            <person name="Bouvier M."/>
            <person name="Poirel L."/>
            <person name="Endimiani A."/>
            <person name="Perreten V."/>
        </authorList>
    </citation>
    <scope>NUCLEOTIDE SEQUENCE</scope>
    <source>
        <strain evidence="2">Ehh_25</strain>
    </source>
</reference>
<protein>
    <recommendedName>
        <fullName evidence="5">SpoVT-AbrB domain-containing protein</fullName>
    </recommendedName>
</protein>
<accession>A0AAX3Z397</accession>
<reference evidence="1 3" key="1">
    <citation type="submission" date="2020-10" db="EMBL/GenBank/DDBJ databases">
        <title>Genomic surveiliance of eskapee pathogens from blood stream infections in KZN.</title>
        <authorList>
            <person name="Hetsa B.A."/>
            <person name="Amoako D.G."/>
            <person name="Akebe A.L.K."/>
            <person name="Essack S."/>
        </authorList>
    </citation>
    <scope>NUCLEOTIDE SEQUENCE [LARGE SCALE GENOMIC DNA]</scope>
    <source>
        <strain evidence="1 3">E6</strain>
    </source>
</reference>
<sequence>MKDQGINDFISICDVVKKRGRKGGRQPYSNKLSISQTCRRINDQQVRFMNINIPEDIMSKARLKKGDRIDIAFTANGMKWRLKVVPNGEQGYSITTPSTNSKRGQIRLTWCEGIPIIGGDEAIRKARAIAVEETMRVSPAELIFELGEISVEAKRES</sequence>
<dbReference type="Proteomes" id="UP001229386">
    <property type="component" value="Chromosome"/>
</dbReference>
<dbReference type="RefSeq" id="WP_032674176.1">
    <property type="nucleotide sequence ID" value="NZ_CAIZUP010000008.1"/>
</dbReference>
<proteinExistence type="predicted"/>
<evidence type="ECO:0000313" key="1">
    <source>
        <dbReference type="EMBL" id="MBF1971991.1"/>
    </source>
</evidence>
<evidence type="ECO:0000313" key="4">
    <source>
        <dbReference type="Proteomes" id="UP001229386"/>
    </source>
</evidence>
<evidence type="ECO:0000313" key="2">
    <source>
        <dbReference type="EMBL" id="WMB11345.1"/>
    </source>
</evidence>
<evidence type="ECO:0008006" key="5">
    <source>
        <dbReference type="Google" id="ProtNLM"/>
    </source>
</evidence>
<organism evidence="2 4">
    <name type="scientific">Enterobacter hormaechei</name>
    <dbReference type="NCBI Taxonomy" id="158836"/>
    <lineage>
        <taxon>Bacteria</taxon>
        <taxon>Pseudomonadati</taxon>
        <taxon>Pseudomonadota</taxon>
        <taxon>Gammaproteobacteria</taxon>
        <taxon>Enterobacterales</taxon>
        <taxon>Enterobacteriaceae</taxon>
        <taxon>Enterobacter</taxon>
        <taxon>Enterobacter cloacae complex</taxon>
    </lineage>
</organism>
<dbReference type="EMBL" id="JADIXG010000028">
    <property type="protein sequence ID" value="MBF1971991.1"/>
    <property type="molecule type" value="Genomic_DNA"/>
</dbReference>